<protein>
    <submittedName>
        <fullName evidence="1">Uncharacterized protein</fullName>
    </submittedName>
</protein>
<accession>A0ABV1W0S6</accession>
<reference evidence="1 2" key="1">
    <citation type="submission" date="2024-06" db="EMBL/GenBank/DDBJ databases">
        <title>The Natural Products Discovery Center: Release of the First 8490 Sequenced Strains for Exploring Actinobacteria Biosynthetic Diversity.</title>
        <authorList>
            <person name="Kalkreuter E."/>
            <person name="Kautsar S.A."/>
            <person name="Yang D."/>
            <person name="Bader C.D."/>
            <person name="Teijaro C.N."/>
            <person name="Fluegel L."/>
            <person name="Davis C.M."/>
            <person name="Simpson J.R."/>
            <person name="Lauterbach L."/>
            <person name="Steele A.D."/>
            <person name="Gui C."/>
            <person name="Meng S."/>
            <person name="Li G."/>
            <person name="Viehrig K."/>
            <person name="Ye F."/>
            <person name="Su P."/>
            <person name="Kiefer A.F."/>
            <person name="Nichols A."/>
            <person name="Cepeda A.J."/>
            <person name="Yan W."/>
            <person name="Fan B."/>
            <person name="Jiang Y."/>
            <person name="Adhikari A."/>
            <person name="Zheng C.-J."/>
            <person name="Schuster L."/>
            <person name="Cowan T.M."/>
            <person name="Smanski M.J."/>
            <person name="Chevrette M.G."/>
            <person name="De Carvalho L.P.S."/>
            <person name="Shen B."/>
        </authorList>
    </citation>
    <scope>NUCLEOTIDE SEQUENCE [LARGE SCALE GENOMIC DNA]</scope>
    <source>
        <strain evidence="1 2">NPDC000634</strain>
    </source>
</reference>
<proteinExistence type="predicted"/>
<name>A0ABV1W0S6_9ACTN</name>
<evidence type="ECO:0000313" key="1">
    <source>
        <dbReference type="EMBL" id="MER6977785.1"/>
    </source>
</evidence>
<feature type="non-terminal residue" evidence="1">
    <location>
        <position position="1"/>
    </location>
</feature>
<comment type="caution">
    <text evidence="1">The sequence shown here is derived from an EMBL/GenBank/DDBJ whole genome shotgun (WGS) entry which is preliminary data.</text>
</comment>
<dbReference type="EMBL" id="JBEPCU010000159">
    <property type="protein sequence ID" value="MER6977785.1"/>
    <property type="molecule type" value="Genomic_DNA"/>
</dbReference>
<sequence length="80" mass="8394">LGTIAYSQRDVPSLPPGMSRPPAAHAWAGVNTDAGPIGLNAAATAAPAPTMNRRRLNLLSKAIVVPLSKWLNQIWAGAPW</sequence>
<gene>
    <name evidence="1" type="ORF">ABT317_12370</name>
</gene>
<evidence type="ECO:0000313" key="2">
    <source>
        <dbReference type="Proteomes" id="UP001458415"/>
    </source>
</evidence>
<keyword evidence="2" id="KW-1185">Reference proteome</keyword>
<organism evidence="1 2">
    <name type="scientific">Streptomyces carpinensis</name>
    <dbReference type="NCBI Taxonomy" id="66369"/>
    <lineage>
        <taxon>Bacteria</taxon>
        <taxon>Bacillati</taxon>
        <taxon>Actinomycetota</taxon>
        <taxon>Actinomycetes</taxon>
        <taxon>Kitasatosporales</taxon>
        <taxon>Streptomycetaceae</taxon>
        <taxon>Streptomyces</taxon>
    </lineage>
</organism>
<dbReference type="Proteomes" id="UP001458415">
    <property type="component" value="Unassembled WGS sequence"/>
</dbReference>